<dbReference type="RefSeq" id="WP_165332791.1">
    <property type="nucleotide sequence ID" value="NZ_JAAKZW010000061.1"/>
</dbReference>
<feature type="region of interest" description="Disordered" evidence="7">
    <location>
        <begin position="24"/>
        <end position="50"/>
    </location>
</feature>
<dbReference type="EMBL" id="JAAKZW010000061">
    <property type="protein sequence ID" value="NGO77326.1"/>
    <property type="molecule type" value="Genomic_DNA"/>
</dbReference>
<evidence type="ECO:0000256" key="3">
    <source>
        <dbReference type="ARBA" id="ARBA00022475"/>
    </source>
</evidence>
<dbReference type="Proteomes" id="UP000481109">
    <property type="component" value="Unassembled WGS sequence"/>
</dbReference>
<dbReference type="AlphaFoldDB" id="A0A6G4XID0"/>
<evidence type="ECO:0000256" key="7">
    <source>
        <dbReference type="SAM" id="MobiDB-lite"/>
    </source>
</evidence>
<gene>
    <name evidence="10" type="ORF">G6045_16905</name>
</gene>
<evidence type="ECO:0000256" key="8">
    <source>
        <dbReference type="SAM" id="SignalP"/>
    </source>
</evidence>
<feature type="compositionally biased region" description="Polar residues" evidence="7">
    <location>
        <begin position="28"/>
        <end position="37"/>
    </location>
</feature>
<evidence type="ECO:0000259" key="9">
    <source>
        <dbReference type="Pfam" id="PF02608"/>
    </source>
</evidence>
<feature type="domain" description="ABC transporter substrate-binding protein PnrA-like" evidence="9">
    <location>
        <begin position="63"/>
        <end position="353"/>
    </location>
</feature>
<dbReference type="GO" id="GO:0005886">
    <property type="term" value="C:plasma membrane"/>
    <property type="evidence" value="ECO:0007669"/>
    <property type="project" value="UniProtKB-SubCell"/>
</dbReference>
<keyword evidence="5" id="KW-0472">Membrane</keyword>
<evidence type="ECO:0000313" key="11">
    <source>
        <dbReference type="Proteomes" id="UP000481109"/>
    </source>
</evidence>
<dbReference type="Pfam" id="PF02608">
    <property type="entry name" value="Bmp"/>
    <property type="match status" value="1"/>
</dbReference>
<proteinExistence type="inferred from homology"/>
<evidence type="ECO:0000256" key="4">
    <source>
        <dbReference type="ARBA" id="ARBA00022729"/>
    </source>
</evidence>
<comment type="subcellular location">
    <subcellularLocation>
        <location evidence="1">Cell membrane</location>
        <topology evidence="1">Lipid-anchor</topology>
    </subcellularLocation>
</comment>
<evidence type="ECO:0000256" key="6">
    <source>
        <dbReference type="ARBA" id="ARBA00023288"/>
    </source>
</evidence>
<name>A0A6G4XID0_9ACTN</name>
<dbReference type="Gene3D" id="3.40.50.2300">
    <property type="match status" value="2"/>
</dbReference>
<evidence type="ECO:0000256" key="1">
    <source>
        <dbReference type="ARBA" id="ARBA00004193"/>
    </source>
</evidence>
<organism evidence="10 11">
    <name type="scientific">Streptomyces mesophilus</name>
    <dbReference type="NCBI Taxonomy" id="1775132"/>
    <lineage>
        <taxon>Bacteria</taxon>
        <taxon>Bacillati</taxon>
        <taxon>Actinomycetota</taxon>
        <taxon>Actinomycetes</taxon>
        <taxon>Kitasatosporales</taxon>
        <taxon>Streptomycetaceae</taxon>
        <taxon>Streptomyces</taxon>
    </lineage>
</organism>
<feature type="chain" id="PRO_5026082755" evidence="8">
    <location>
        <begin position="27"/>
        <end position="364"/>
    </location>
</feature>
<dbReference type="PANTHER" id="PTHR34296">
    <property type="entry name" value="TRANSCRIPTIONAL ACTIVATOR PROTEIN MED"/>
    <property type="match status" value="1"/>
</dbReference>
<dbReference type="PROSITE" id="PS51257">
    <property type="entry name" value="PROKAR_LIPOPROTEIN"/>
    <property type="match status" value="1"/>
</dbReference>
<keyword evidence="11" id="KW-1185">Reference proteome</keyword>
<keyword evidence="3" id="KW-1003">Cell membrane</keyword>
<feature type="signal peptide" evidence="8">
    <location>
        <begin position="1"/>
        <end position="26"/>
    </location>
</feature>
<dbReference type="InterPro" id="IPR028082">
    <property type="entry name" value="Peripla_BP_I"/>
</dbReference>
<evidence type="ECO:0000256" key="2">
    <source>
        <dbReference type="ARBA" id="ARBA00008610"/>
    </source>
</evidence>
<comment type="similarity">
    <text evidence="2">Belongs to the BMP lipoprotein family.</text>
</comment>
<comment type="caution">
    <text evidence="10">The sequence shown here is derived from an EMBL/GenBank/DDBJ whole genome shotgun (WGS) entry which is preliminary data.</text>
</comment>
<evidence type="ECO:0000256" key="5">
    <source>
        <dbReference type="ARBA" id="ARBA00023136"/>
    </source>
</evidence>
<dbReference type="SUPFAM" id="SSF53822">
    <property type="entry name" value="Periplasmic binding protein-like I"/>
    <property type="match status" value="1"/>
</dbReference>
<sequence length="364" mass="38010">MRQKRRISRLSRVAVAVSALALAASACGKTSTESNTPEETKGGDKGGSSSYKGKGIGLAYDIGGQGDQSFNDAAYAGYEKAKAEFKIGGVDVEPSDGESDADKVQRLTALAKQGYNPVIGVGFVYAKAVGEVSKKFPKTTFAVIDDTTVKEPNVAGLAFSEEQGSYLAGVAAAKATKTKTVGFIGGVEIPLIKKFEAGFVQGVQDTDKSVKVKTQYLTQPPNFDGFSKPDLGREAAKGQLDAGADVIYHAAGLAGQGSIEAVAAEKKWAIGVDSDQYNQKALDKYKAYILTSMTKDVGGAVYSLTKSVIEGKPLSGEQRFDLKAGGVGLSDSNPAFKEMTDVVDAVAKAKKAIEDGTITVKSTP</sequence>
<dbReference type="InterPro" id="IPR003760">
    <property type="entry name" value="PnrA-like"/>
</dbReference>
<dbReference type="CDD" id="cd06354">
    <property type="entry name" value="PBP1_PrnA-like"/>
    <property type="match status" value="1"/>
</dbReference>
<dbReference type="InterPro" id="IPR050957">
    <property type="entry name" value="BMP_lipoprotein"/>
</dbReference>
<protein>
    <submittedName>
        <fullName evidence="10">BMP family ABC transporter substrate-binding protein</fullName>
    </submittedName>
</protein>
<reference evidence="10 11" key="1">
    <citation type="submission" date="2020-02" db="EMBL/GenBank/DDBJ databases">
        <title>Whole-genome analyses of novel actinobacteria.</title>
        <authorList>
            <person name="Sahin N."/>
            <person name="Tokatli A."/>
        </authorList>
    </citation>
    <scope>NUCLEOTIDE SEQUENCE [LARGE SCALE GENOMIC DNA]</scope>
    <source>
        <strain evidence="10 11">YC504</strain>
    </source>
</reference>
<evidence type="ECO:0000313" key="10">
    <source>
        <dbReference type="EMBL" id="NGO77326.1"/>
    </source>
</evidence>
<keyword evidence="6" id="KW-0449">Lipoprotein</keyword>
<keyword evidence="4 8" id="KW-0732">Signal</keyword>
<accession>A0A6G4XID0</accession>
<dbReference type="PANTHER" id="PTHR34296:SF2">
    <property type="entry name" value="ABC TRANSPORTER GUANOSINE-BINDING PROTEIN NUPN"/>
    <property type="match status" value="1"/>
</dbReference>